<dbReference type="Proteomes" id="UP000607645">
    <property type="component" value="Unassembled WGS sequence"/>
</dbReference>
<accession>A0A8J6J961</accession>
<keyword evidence="8" id="KW-1185">Reference proteome</keyword>
<evidence type="ECO:0000256" key="6">
    <source>
        <dbReference type="SAM" id="Phobius"/>
    </source>
</evidence>
<evidence type="ECO:0000313" key="7">
    <source>
        <dbReference type="EMBL" id="MBC5738292.1"/>
    </source>
</evidence>
<dbReference type="Pfam" id="PF02653">
    <property type="entry name" value="BPD_transp_2"/>
    <property type="match status" value="1"/>
</dbReference>
<feature type="transmembrane region" description="Helical" evidence="6">
    <location>
        <begin position="95"/>
        <end position="115"/>
    </location>
</feature>
<feature type="transmembrane region" description="Helical" evidence="6">
    <location>
        <begin position="330"/>
        <end position="348"/>
    </location>
</feature>
<evidence type="ECO:0000256" key="1">
    <source>
        <dbReference type="ARBA" id="ARBA00004651"/>
    </source>
</evidence>
<dbReference type="GO" id="GO:0005886">
    <property type="term" value="C:plasma membrane"/>
    <property type="evidence" value="ECO:0007669"/>
    <property type="project" value="UniProtKB-SubCell"/>
</dbReference>
<protein>
    <submittedName>
        <fullName evidence="7">ABC transporter permease</fullName>
    </submittedName>
</protein>
<feature type="transmembrane region" description="Helical" evidence="6">
    <location>
        <begin position="28"/>
        <end position="46"/>
    </location>
</feature>
<dbReference type="PANTHER" id="PTHR47089:SF1">
    <property type="entry name" value="GUANOSINE ABC TRANSPORTER PERMEASE PROTEIN NUPP"/>
    <property type="match status" value="1"/>
</dbReference>
<evidence type="ECO:0000313" key="8">
    <source>
        <dbReference type="Proteomes" id="UP000607645"/>
    </source>
</evidence>
<proteinExistence type="predicted"/>
<feature type="transmembrane region" description="Helical" evidence="6">
    <location>
        <begin position="242"/>
        <end position="268"/>
    </location>
</feature>
<dbReference type="AlphaFoldDB" id="A0A8J6J961"/>
<feature type="transmembrane region" description="Helical" evidence="6">
    <location>
        <begin position="66"/>
        <end position="88"/>
    </location>
</feature>
<sequence>MDKLKVRLRRPGMTQETLEKRFSMLRTGLAVSIGIALSIIIILIVSDDPALSIKYLLIGPVMNLNNFYSLFTMWIPIVITGLAVCIMFSANQFNLFAEGAFFFGAVVASGVALSVNLPAGIHPVVCVLAAAAVCGLMGAIPALMRHKLGASEMVASLMLNYAVLQLGLFIISYFFRDANAGSVASRKYPESAKLLELIPRSNIHVGLIVAVVLVVLVYFFMYHTRWGYEIRLVGQNEKFAKYTGVSIGAVTVFSQVLGSALAGGAGAMETLGLYSRFSYTSLTGHGWDGVTLAILAGRNPKYIPLAALFLAYLRKGADLMSMKTGMQTDFVSIIQAVILVFLLAEQFLSRYRQKKTYALSKQLETAREEMGG</sequence>
<feature type="transmembrane region" description="Helical" evidence="6">
    <location>
        <begin position="203"/>
        <end position="221"/>
    </location>
</feature>
<keyword evidence="5 6" id="KW-0472">Membrane</keyword>
<reference evidence="7" key="1">
    <citation type="submission" date="2020-08" db="EMBL/GenBank/DDBJ databases">
        <title>Genome public.</title>
        <authorList>
            <person name="Liu C."/>
            <person name="Sun Q."/>
        </authorList>
    </citation>
    <scope>NUCLEOTIDE SEQUENCE</scope>
    <source>
        <strain evidence="7">NSJ-52</strain>
    </source>
</reference>
<keyword evidence="2" id="KW-1003">Cell membrane</keyword>
<comment type="caution">
    <text evidence="7">The sequence shown here is derived from an EMBL/GenBank/DDBJ whole genome shotgun (WGS) entry which is preliminary data.</text>
</comment>
<gene>
    <name evidence="7" type="ORF">H8S62_14860</name>
</gene>
<dbReference type="PANTHER" id="PTHR47089">
    <property type="entry name" value="ABC TRANSPORTER, PERMEASE PROTEIN"/>
    <property type="match status" value="1"/>
</dbReference>
<evidence type="ECO:0000256" key="4">
    <source>
        <dbReference type="ARBA" id="ARBA00022989"/>
    </source>
</evidence>
<dbReference type="GO" id="GO:0022857">
    <property type="term" value="F:transmembrane transporter activity"/>
    <property type="evidence" value="ECO:0007669"/>
    <property type="project" value="InterPro"/>
</dbReference>
<feature type="transmembrane region" description="Helical" evidence="6">
    <location>
        <begin position="121"/>
        <end position="143"/>
    </location>
</feature>
<dbReference type="RefSeq" id="WP_186920077.1">
    <property type="nucleotide sequence ID" value="NZ_JACOPQ010000014.1"/>
</dbReference>
<keyword evidence="4 6" id="KW-1133">Transmembrane helix</keyword>
<name>A0A8J6J961_9FIRM</name>
<feature type="transmembrane region" description="Helical" evidence="6">
    <location>
        <begin position="155"/>
        <end position="175"/>
    </location>
</feature>
<dbReference type="InterPro" id="IPR001851">
    <property type="entry name" value="ABC_transp_permease"/>
</dbReference>
<comment type="subcellular location">
    <subcellularLocation>
        <location evidence="1">Cell membrane</location>
        <topology evidence="1">Multi-pass membrane protein</topology>
    </subcellularLocation>
</comment>
<dbReference type="EMBL" id="JACOPQ010000014">
    <property type="protein sequence ID" value="MBC5738292.1"/>
    <property type="molecule type" value="Genomic_DNA"/>
</dbReference>
<dbReference type="CDD" id="cd06580">
    <property type="entry name" value="TM_PBP1_transp_TpRbsC_like"/>
    <property type="match status" value="1"/>
</dbReference>
<evidence type="ECO:0000256" key="3">
    <source>
        <dbReference type="ARBA" id="ARBA00022692"/>
    </source>
</evidence>
<evidence type="ECO:0000256" key="5">
    <source>
        <dbReference type="ARBA" id="ARBA00023136"/>
    </source>
</evidence>
<organism evidence="7 8">
    <name type="scientific">Lawsonibacter faecis</name>
    <dbReference type="NCBI Taxonomy" id="2763052"/>
    <lineage>
        <taxon>Bacteria</taxon>
        <taxon>Bacillati</taxon>
        <taxon>Bacillota</taxon>
        <taxon>Clostridia</taxon>
        <taxon>Eubacteriales</taxon>
        <taxon>Oscillospiraceae</taxon>
        <taxon>Lawsonibacter</taxon>
    </lineage>
</organism>
<keyword evidence="3 6" id="KW-0812">Transmembrane</keyword>
<evidence type="ECO:0000256" key="2">
    <source>
        <dbReference type="ARBA" id="ARBA00022475"/>
    </source>
</evidence>